<feature type="chain" id="PRO_5004170081" evidence="1">
    <location>
        <begin position="24"/>
        <end position="127"/>
    </location>
</feature>
<sequence>MKLLSAPVTALMLLASLWTPVLSTPVQTEANEVSASCYITSKSGKDCNASSRRDAEQAEIGVRFSNAKQTVDVPRAVEDCLRVLWNVMRQGYKGHGVLVSLGGFWNLASYNLVPRITIIDIVRFYVI</sequence>
<feature type="signal peptide" evidence="1">
    <location>
        <begin position="1"/>
        <end position="23"/>
    </location>
</feature>
<dbReference type="RefSeq" id="XP_001216420.1">
    <property type="nucleotide sequence ID" value="XM_001216420.1"/>
</dbReference>
<accession>Q0CET5</accession>
<dbReference type="Proteomes" id="UP000007963">
    <property type="component" value="Unassembled WGS sequence"/>
</dbReference>
<keyword evidence="1" id="KW-0732">Signal</keyword>
<evidence type="ECO:0000313" key="3">
    <source>
        <dbReference type="Proteomes" id="UP000007963"/>
    </source>
</evidence>
<name>Q0CET5_ASPTN</name>
<evidence type="ECO:0000256" key="1">
    <source>
        <dbReference type="SAM" id="SignalP"/>
    </source>
</evidence>
<dbReference type="HOGENOM" id="CLU_1970084_0_0_1"/>
<dbReference type="OrthoDB" id="5567768at2759"/>
<protein>
    <submittedName>
        <fullName evidence="2">Uncharacterized protein</fullName>
    </submittedName>
</protein>
<evidence type="ECO:0000313" key="2">
    <source>
        <dbReference type="EMBL" id="EAU32061.1"/>
    </source>
</evidence>
<dbReference type="VEuPathDB" id="FungiDB:ATEG_07799"/>
<proteinExistence type="predicted"/>
<organism evidence="2 3">
    <name type="scientific">Aspergillus terreus (strain NIH 2624 / FGSC A1156)</name>
    <dbReference type="NCBI Taxonomy" id="341663"/>
    <lineage>
        <taxon>Eukaryota</taxon>
        <taxon>Fungi</taxon>
        <taxon>Dikarya</taxon>
        <taxon>Ascomycota</taxon>
        <taxon>Pezizomycotina</taxon>
        <taxon>Eurotiomycetes</taxon>
        <taxon>Eurotiomycetidae</taxon>
        <taxon>Eurotiales</taxon>
        <taxon>Aspergillaceae</taxon>
        <taxon>Aspergillus</taxon>
        <taxon>Aspergillus subgen. Circumdati</taxon>
    </lineage>
</organism>
<reference evidence="3" key="1">
    <citation type="submission" date="2005-09" db="EMBL/GenBank/DDBJ databases">
        <title>Annotation of the Aspergillus terreus NIH2624 genome.</title>
        <authorList>
            <person name="Birren B.W."/>
            <person name="Lander E.S."/>
            <person name="Galagan J.E."/>
            <person name="Nusbaum C."/>
            <person name="Devon K."/>
            <person name="Henn M."/>
            <person name="Ma L.-J."/>
            <person name="Jaffe D.B."/>
            <person name="Butler J."/>
            <person name="Alvarez P."/>
            <person name="Gnerre S."/>
            <person name="Grabherr M."/>
            <person name="Kleber M."/>
            <person name="Mauceli E.W."/>
            <person name="Brockman W."/>
            <person name="Rounsley S."/>
            <person name="Young S.K."/>
            <person name="LaButti K."/>
            <person name="Pushparaj V."/>
            <person name="DeCaprio D."/>
            <person name="Crawford M."/>
            <person name="Koehrsen M."/>
            <person name="Engels R."/>
            <person name="Montgomery P."/>
            <person name="Pearson M."/>
            <person name="Howarth C."/>
            <person name="Larson L."/>
            <person name="Luoma S."/>
            <person name="White J."/>
            <person name="Alvarado L."/>
            <person name="Kodira C.D."/>
            <person name="Zeng Q."/>
            <person name="Oleary S."/>
            <person name="Yandava C."/>
            <person name="Denning D.W."/>
            <person name="Nierman W.C."/>
            <person name="Milne T."/>
            <person name="Madden K."/>
        </authorList>
    </citation>
    <scope>NUCLEOTIDE SEQUENCE [LARGE SCALE GENOMIC DNA]</scope>
    <source>
        <strain evidence="3">NIH 2624 / FGSC A1156</strain>
    </source>
</reference>
<gene>
    <name evidence="2" type="ORF">ATEG_07799</name>
</gene>
<dbReference type="GeneID" id="4322723"/>
<dbReference type="AlphaFoldDB" id="Q0CET5"/>
<dbReference type="EMBL" id="CH476604">
    <property type="protein sequence ID" value="EAU32061.1"/>
    <property type="molecule type" value="Genomic_DNA"/>
</dbReference>